<proteinExistence type="inferred from homology"/>
<dbReference type="SUPFAM" id="SSF52540">
    <property type="entry name" value="P-loop containing nucleoside triphosphate hydrolases"/>
    <property type="match status" value="1"/>
</dbReference>
<evidence type="ECO:0000256" key="2">
    <source>
        <dbReference type="ARBA" id="ARBA00022596"/>
    </source>
</evidence>
<dbReference type="InterPro" id="IPR004392">
    <property type="entry name" value="Hyd_mat_HypB"/>
</dbReference>
<keyword evidence="2" id="KW-0533">Nickel</keyword>
<keyword evidence="7" id="KW-0342">GTP-binding</keyword>
<comment type="caution">
    <text evidence="9">The sequence shown here is derived from an EMBL/GenBank/DDBJ whole genome shotgun (WGS) entry which is preliminary data.</text>
</comment>
<keyword evidence="4" id="KW-0547">Nucleotide-binding</keyword>
<dbReference type="Gene3D" id="3.40.50.300">
    <property type="entry name" value="P-loop containing nucleotide triphosphate hydrolases"/>
    <property type="match status" value="1"/>
</dbReference>
<keyword evidence="6" id="KW-0862">Zinc</keyword>
<evidence type="ECO:0000256" key="6">
    <source>
        <dbReference type="ARBA" id="ARBA00022833"/>
    </source>
</evidence>
<evidence type="ECO:0000256" key="3">
    <source>
        <dbReference type="ARBA" id="ARBA00022723"/>
    </source>
</evidence>
<name>A0A1F4T6E9_UNCSA</name>
<dbReference type="PANTHER" id="PTHR30134:SF2">
    <property type="entry name" value="HYDROGENASE MATURATION FACTOR HYPB"/>
    <property type="match status" value="1"/>
</dbReference>
<evidence type="ECO:0000313" key="10">
    <source>
        <dbReference type="Proteomes" id="UP000178602"/>
    </source>
</evidence>
<dbReference type="GO" id="GO:0003924">
    <property type="term" value="F:GTPase activity"/>
    <property type="evidence" value="ECO:0007669"/>
    <property type="project" value="InterPro"/>
</dbReference>
<protein>
    <submittedName>
        <fullName evidence="9">Hydrogenase accessory protein HypB</fullName>
    </submittedName>
</protein>
<organism evidence="9 10">
    <name type="scientific">candidate division WOR-1 bacterium RIFOXYC12_FULL_54_18</name>
    <dbReference type="NCBI Taxonomy" id="1802584"/>
    <lineage>
        <taxon>Bacteria</taxon>
        <taxon>Bacillati</taxon>
        <taxon>Saganbacteria</taxon>
    </lineage>
</organism>
<dbReference type="NCBIfam" id="TIGR00073">
    <property type="entry name" value="hypB"/>
    <property type="match status" value="1"/>
</dbReference>
<dbReference type="EMBL" id="MEUG01000001">
    <property type="protein sequence ID" value="OGC28089.1"/>
    <property type="molecule type" value="Genomic_DNA"/>
</dbReference>
<dbReference type="GO" id="GO:0051604">
    <property type="term" value="P:protein maturation"/>
    <property type="evidence" value="ECO:0007669"/>
    <property type="project" value="InterPro"/>
</dbReference>
<dbReference type="PANTHER" id="PTHR30134">
    <property type="entry name" value="HYDROGENASE PROTEIN ASSEMBLY PROTEIN, NICKEL CHAPERONE"/>
    <property type="match status" value="1"/>
</dbReference>
<reference evidence="9 10" key="1">
    <citation type="journal article" date="2016" name="Nat. Commun.">
        <title>Thousands of microbial genomes shed light on interconnected biogeochemical processes in an aquifer system.</title>
        <authorList>
            <person name="Anantharaman K."/>
            <person name="Brown C.T."/>
            <person name="Hug L.A."/>
            <person name="Sharon I."/>
            <person name="Castelle C.J."/>
            <person name="Probst A.J."/>
            <person name="Thomas B.C."/>
            <person name="Singh A."/>
            <person name="Wilkins M.J."/>
            <person name="Karaoz U."/>
            <person name="Brodie E.L."/>
            <person name="Williams K.H."/>
            <person name="Hubbard S.S."/>
            <person name="Banfield J.F."/>
        </authorList>
    </citation>
    <scope>NUCLEOTIDE SEQUENCE [LARGE SCALE GENOMIC DNA]</scope>
</reference>
<gene>
    <name evidence="9" type="ORF">A3K49_03740</name>
</gene>
<dbReference type="Pfam" id="PF02492">
    <property type="entry name" value="cobW"/>
    <property type="match status" value="1"/>
</dbReference>
<dbReference type="GO" id="GO:0005525">
    <property type="term" value="F:GTP binding"/>
    <property type="evidence" value="ECO:0007669"/>
    <property type="project" value="UniProtKB-KW"/>
</dbReference>
<dbReference type="GO" id="GO:0008270">
    <property type="term" value="F:zinc ion binding"/>
    <property type="evidence" value="ECO:0007669"/>
    <property type="project" value="TreeGrafter"/>
</dbReference>
<feature type="domain" description="CobW/HypB/UreG nucleotide-binding" evidence="8">
    <location>
        <begin position="34"/>
        <end position="192"/>
    </location>
</feature>
<comment type="similarity">
    <text evidence="1">Belongs to the SIMIBI class G3E GTPase family. HypB/HupM subfamily.</text>
</comment>
<evidence type="ECO:0000259" key="8">
    <source>
        <dbReference type="Pfam" id="PF02492"/>
    </source>
</evidence>
<sequence>MKIQIKKSIFATNDQTAAAVRKKLAGLELAAVNLLASPGAGKTSLLLRLLNALSPKLKVGVIEGDVASSIDTEKIKAAGFPAVQINTDGGCHLTAAMIGQALDRLALTGPGIVFIENIGNLICPVEYDLGESLRLVVASVPEGDDKPVKYPAVFQSADAIVINKNDLLGQVDFDLETFTSRVRVLNERAPLFPLSCKTNSGVDPLISWLARKLTS</sequence>
<evidence type="ECO:0000313" key="9">
    <source>
        <dbReference type="EMBL" id="OGC28089.1"/>
    </source>
</evidence>
<evidence type="ECO:0000256" key="5">
    <source>
        <dbReference type="ARBA" id="ARBA00022801"/>
    </source>
</evidence>
<keyword evidence="5" id="KW-0378">Hydrolase</keyword>
<evidence type="ECO:0000256" key="7">
    <source>
        <dbReference type="ARBA" id="ARBA00023134"/>
    </source>
</evidence>
<dbReference type="InterPro" id="IPR027417">
    <property type="entry name" value="P-loop_NTPase"/>
</dbReference>
<evidence type="ECO:0000256" key="4">
    <source>
        <dbReference type="ARBA" id="ARBA00022741"/>
    </source>
</evidence>
<dbReference type="AlphaFoldDB" id="A0A1F4T6E9"/>
<dbReference type="GO" id="GO:0016151">
    <property type="term" value="F:nickel cation binding"/>
    <property type="evidence" value="ECO:0007669"/>
    <property type="project" value="InterPro"/>
</dbReference>
<dbReference type="PIRSF" id="PIRSF005624">
    <property type="entry name" value="Ni-bind_GTPase"/>
    <property type="match status" value="1"/>
</dbReference>
<dbReference type="InterPro" id="IPR003495">
    <property type="entry name" value="CobW/HypB/UreG_nucleotide-bd"/>
</dbReference>
<evidence type="ECO:0000256" key="1">
    <source>
        <dbReference type="ARBA" id="ARBA00006211"/>
    </source>
</evidence>
<accession>A0A1F4T6E9</accession>
<keyword evidence="3" id="KW-0479">Metal-binding</keyword>
<dbReference type="Proteomes" id="UP000178602">
    <property type="component" value="Unassembled WGS sequence"/>
</dbReference>